<sequence length="66" mass="7003">MELSGPRVAERRCREVRPAGRWHTSGRAALTTLAHKIQGGSVKYRGAALLTRTIDHGACMGAGSTA</sequence>
<comment type="caution">
    <text evidence="1">The sequence shown here is derived from an EMBL/GenBank/DDBJ whole genome shotgun (WGS) entry which is preliminary data.</text>
</comment>
<dbReference type="EMBL" id="JANPWB010000003">
    <property type="protein sequence ID" value="KAJ1199317.1"/>
    <property type="molecule type" value="Genomic_DNA"/>
</dbReference>
<reference evidence="1" key="1">
    <citation type="journal article" date="2022" name="bioRxiv">
        <title>Sequencing and chromosome-scale assembly of the giantPleurodeles waltlgenome.</title>
        <authorList>
            <person name="Brown T."/>
            <person name="Elewa A."/>
            <person name="Iarovenko S."/>
            <person name="Subramanian E."/>
            <person name="Araus A.J."/>
            <person name="Petzold A."/>
            <person name="Susuki M."/>
            <person name="Suzuki K.-i.T."/>
            <person name="Hayashi T."/>
            <person name="Toyoda A."/>
            <person name="Oliveira C."/>
            <person name="Osipova E."/>
            <person name="Leigh N.D."/>
            <person name="Simon A."/>
            <person name="Yun M.H."/>
        </authorList>
    </citation>
    <scope>NUCLEOTIDE SEQUENCE</scope>
    <source>
        <strain evidence="1">20211129_DDA</strain>
        <tissue evidence="1">Liver</tissue>
    </source>
</reference>
<dbReference type="AlphaFoldDB" id="A0AAV7VEZ2"/>
<evidence type="ECO:0000313" key="1">
    <source>
        <dbReference type="EMBL" id="KAJ1199317.1"/>
    </source>
</evidence>
<organism evidence="1 2">
    <name type="scientific">Pleurodeles waltl</name>
    <name type="common">Iberian ribbed newt</name>
    <dbReference type="NCBI Taxonomy" id="8319"/>
    <lineage>
        <taxon>Eukaryota</taxon>
        <taxon>Metazoa</taxon>
        <taxon>Chordata</taxon>
        <taxon>Craniata</taxon>
        <taxon>Vertebrata</taxon>
        <taxon>Euteleostomi</taxon>
        <taxon>Amphibia</taxon>
        <taxon>Batrachia</taxon>
        <taxon>Caudata</taxon>
        <taxon>Salamandroidea</taxon>
        <taxon>Salamandridae</taxon>
        <taxon>Pleurodelinae</taxon>
        <taxon>Pleurodeles</taxon>
    </lineage>
</organism>
<dbReference type="Proteomes" id="UP001066276">
    <property type="component" value="Chromosome 2_1"/>
</dbReference>
<gene>
    <name evidence="1" type="ORF">NDU88_003154</name>
</gene>
<evidence type="ECO:0000313" key="2">
    <source>
        <dbReference type="Proteomes" id="UP001066276"/>
    </source>
</evidence>
<keyword evidence="2" id="KW-1185">Reference proteome</keyword>
<name>A0AAV7VEZ2_PLEWA</name>
<accession>A0AAV7VEZ2</accession>
<proteinExistence type="predicted"/>
<protein>
    <submittedName>
        <fullName evidence="1">Uncharacterized protein</fullName>
    </submittedName>
</protein>